<keyword evidence="11" id="KW-1185">Reference proteome</keyword>
<dbReference type="PANTHER" id="PTHR30455:SF2">
    <property type="entry name" value="TRANSCRIPTIONAL REPRESSOR NRDR"/>
    <property type="match status" value="1"/>
</dbReference>
<keyword evidence="3 8" id="KW-0862">Zinc</keyword>
<comment type="cofactor">
    <cofactor evidence="8">
        <name>Zn(2+)</name>
        <dbReference type="ChEBI" id="CHEBI:29105"/>
    </cofactor>
    <text evidence="8">Binds 1 zinc ion.</text>
</comment>
<feature type="domain" description="ATP-cone" evidence="9">
    <location>
        <begin position="49"/>
        <end position="139"/>
    </location>
</feature>
<dbReference type="Proteomes" id="UP001210339">
    <property type="component" value="Chromosome"/>
</dbReference>
<keyword evidence="8" id="KW-0479">Metal-binding</keyword>
<proteinExistence type="inferred from homology"/>
<sequence length="152" mass="17709">MKCPYCGFTESKVLDSRPTDENNAIRRRRECNNCKERFTTYEKIEQMPIMVIKKDGTREVFDDGKILKGIIKSVEKRPVTMEEVEQAVAHVEAKVNNSMQKEISSTEIGDMVMDELKKLDDVSYVRFASVYRQFKDVESFIAELEEIIKNKQ</sequence>
<evidence type="ECO:0000256" key="5">
    <source>
        <dbReference type="ARBA" id="ARBA00023015"/>
    </source>
</evidence>
<gene>
    <name evidence="8 10" type="primary">nrdR</name>
    <name evidence="10" type="ORF">O6R05_04440</name>
</gene>
<evidence type="ECO:0000256" key="1">
    <source>
        <dbReference type="ARBA" id="ARBA00022491"/>
    </source>
</evidence>
<evidence type="ECO:0000256" key="4">
    <source>
        <dbReference type="ARBA" id="ARBA00022840"/>
    </source>
</evidence>
<reference evidence="10 11" key="1">
    <citation type="submission" date="2023-01" db="EMBL/GenBank/DDBJ databases">
        <authorList>
            <person name="Lee S.H."/>
            <person name="Jung H.S."/>
            <person name="Yun J.U."/>
        </authorList>
    </citation>
    <scope>NUCLEOTIDE SEQUENCE [LARGE SCALE GENOMIC DNA]</scope>
    <source>
        <strain evidence="10 11">CBA3646</strain>
    </source>
</reference>
<dbReference type="NCBIfam" id="TIGR00244">
    <property type="entry name" value="transcriptional regulator NrdR"/>
    <property type="match status" value="1"/>
</dbReference>
<keyword evidence="6 8" id="KW-0238">DNA-binding</keyword>
<keyword evidence="4 8" id="KW-0067">ATP-binding</keyword>
<dbReference type="InterPro" id="IPR055173">
    <property type="entry name" value="NrdR-like_N"/>
</dbReference>
<evidence type="ECO:0000256" key="3">
    <source>
        <dbReference type="ARBA" id="ARBA00022833"/>
    </source>
</evidence>
<dbReference type="PROSITE" id="PS51161">
    <property type="entry name" value="ATP_CONE"/>
    <property type="match status" value="1"/>
</dbReference>
<organism evidence="10 11">
    <name type="scientific">Peptoniphilus equinus</name>
    <dbReference type="NCBI Taxonomy" id="3016343"/>
    <lineage>
        <taxon>Bacteria</taxon>
        <taxon>Bacillati</taxon>
        <taxon>Bacillota</taxon>
        <taxon>Tissierellia</taxon>
        <taxon>Tissierellales</taxon>
        <taxon>Peptoniphilaceae</taxon>
        <taxon>Peptoniphilus</taxon>
    </lineage>
</organism>
<evidence type="ECO:0000313" key="11">
    <source>
        <dbReference type="Proteomes" id="UP001210339"/>
    </source>
</evidence>
<keyword evidence="2 8" id="KW-0547">Nucleotide-binding</keyword>
<keyword evidence="1 8" id="KW-0678">Repressor</keyword>
<accession>A0ABY7QR46</accession>
<name>A0ABY7QR46_9FIRM</name>
<dbReference type="InterPro" id="IPR005144">
    <property type="entry name" value="ATP-cone_dom"/>
</dbReference>
<dbReference type="Pfam" id="PF22811">
    <property type="entry name" value="Zn_ribbon_NrdR"/>
    <property type="match status" value="1"/>
</dbReference>
<evidence type="ECO:0000256" key="8">
    <source>
        <dbReference type="HAMAP-Rule" id="MF_00440"/>
    </source>
</evidence>
<dbReference type="PANTHER" id="PTHR30455">
    <property type="entry name" value="TRANSCRIPTIONAL REPRESSOR NRDR"/>
    <property type="match status" value="1"/>
</dbReference>
<comment type="similarity">
    <text evidence="8">Belongs to the NrdR family.</text>
</comment>
<comment type="function">
    <text evidence="8">Negatively regulates transcription of bacterial ribonucleotide reductase nrd genes and operons by binding to NrdR-boxes.</text>
</comment>
<keyword evidence="7 8" id="KW-0804">Transcription</keyword>
<evidence type="ECO:0000259" key="9">
    <source>
        <dbReference type="PROSITE" id="PS51161"/>
    </source>
</evidence>
<evidence type="ECO:0000256" key="6">
    <source>
        <dbReference type="ARBA" id="ARBA00023125"/>
    </source>
</evidence>
<evidence type="ECO:0000256" key="2">
    <source>
        <dbReference type="ARBA" id="ARBA00022741"/>
    </source>
</evidence>
<dbReference type="Pfam" id="PF03477">
    <property type="entry name" value="ATP-cone"/>
    <property type="match status" value="1"/>
</dbReference>
<feature type="zinc finger region" evidence="8">
    <location>
        <begin position="3"/>
        <end position="34"/>
    </location>
</feature>
<keyword evidence="5 8" id="KW-0805">Transcription regulation</keyword>
<protein>
    <recommendedName>
        <fullName evidence="8">Transcriptional repressor NrdR</fullName>
    </recommendedName>
</protein>
<keyword evidence="8" id="KW-0863">Zinc-finger</keyword>
<evidence type="ECO:0000256" key="7">
    <source>
        <dbReference type="ARBA" id="ARBA00023163"/>
    </source>
</evidence>
<dbReference type="InterPro" id="IPR003796">
    <property type="entry name" value="RNR_NrdR-like"/>
</dbReference>
<dbReference type="HAMAP" id="MF_00440">
    <property type="entry name" value="NrdR"/>
    <property type="match status" value="1"/>
</dbReference>
<evidence type="ECO:0000313" key="10">
    <source>
        <dbReference type="EMBL" id="WBW49265.1"/>
    </source>
</evidence>
<dbReference type="EMBL" id="CP115667">
    <property type="protein sequence ID" value="WBW49265.1"/>
    <property type="molecule type" value="Genomic_DNA"/>
</dbReference>
<dbReference type="RefSeq" id="WP_271190797.1">
    <property type="nucleotide sequence ID" value="NZ_CP115667.1"/>
</dbReference>